<dbReference type="PANTHER" id="PTHR11102">
    <property type="entry name" value="SEL-1-LIKE PROTEIN"/>
    <property type="match status" value="1"/>
</dbReference>
<accession>A0A5E4PH83</accession>
<dbReference type="OrthoDB" id="9792653at2"/>
<dbReference type="SUPFAM" id="SSF81901">
    <property type="entry name" value="HCP-like"/>
    <property type="match status" value="1"/>
</dbReference>
<gene>
    <name evidence="2" type="ORF">AQUSIP_09760</name>
</gene>
<reference evidence="2 3" key="1">
    <citation type="submission" date="2019-08" db="EMBL/GenBank/DDBJ databases">
        <authorList>
            <person name="Guy L."/>
        </authorList>
    </citation>
    <scope>NUCLEOTIDE SEQUENCE [LARGE SCALE GENOMIC DNA]</scope>
    <source>
        <strain evidence="2 3">SGT-108</strain>
    </source>
</reference>
<dbReference type="PANTHER" id="PTHR11102:SF160">
    <property type="entry name" value="ERAD-ASSOCIATED E3 UBIQUITIN-PROTEIN LIGASE COMPONENT HRD3"/>
    <property type="match status" value="1"/>
</dbReference>
<evidence type="ECO:0000313" key="2">
    <source>
        <dbReference type="EMBL" id="VVC75686.1"/>
    </source>
</evidence>
<dbReference type="AlphaFoldDB" id="A0A5E4PH83"/>
<evidence type="ECO:0000313" key="3">
    <source>
        <dbReference type="Proteomes" id="UP000324194"/>
    </source>
</evidence>
<dbReference type="KEGG" id="asip:AQUSIP_09760"/>
<dbReference type="SMART" id="SM00671">
    <property type="entry name" value="SEL1"/>
    <property type="match status" value="2"/>
</dbReference>
<evidence type="ECO:0008006" key="4">
    <source>
        <dbReference type="Google" id="ProtNLM"/>
    </source>
</evidence>
<dbReference type="InterPro" id="IPR006597">
    <property type="entry name" value="Sel1-like"/>
</dbReference>
<name>A0A5E4PH83_9COXI</name>
<proteinExistence type="predicted"/>
<dbReference type="EMBL" id="LR699119">
    <property type="protein sequence ID" value="VVC75686.1"/>
    <property type="molecule type" value="Genomic_DNA"/>
</dbReference>
<sequence>MERRHMKNAVAIAAALCMLPAAVYAKTSGGLYMNGQWDPACSQCWPTPRTDKNNHCKPSDCAVQGYYHCQQQNPPLSVDDDPRLISLIKSGQCTYVSRENLSAGEISYLNSMKLCTQVLDKMAGRFTLPANPADASKLKVDFYLTHFKASILGSAYAQLKLAMDYDIGMGTQQNRAKATELYREAAKKGLPFAQYAIAARYAYGITVPKDKEQAIMWLNKALTTKPATQADKKARDMVEPCAIKLIERLTPT</sequence>
<dbReference type="InterPro" id="IPR050767">
    <property type="entry name" value="Sel1_AlgK"/>
</dbReference>
<keyword evidence="3" id="KW-1185">Reference proteome</keyword>
<organism evidence="2 3">
    <name type="scientific">Aquicella siphonis</name>
    <dbReference type="NCBI Taxonomy" id="254247"/>
    <lineage>
        <taxon>Bacteria</taxon>
        <taxon>Pseudomonadati</taxon>
        <taxon>Pseudomonadota</taxon>
        <taxon>Gammaproteobacteria</taxon>
        <taxon>Legionellales</taxon>
        <taxon>Coxiellaceae</taxon>
        <taxon>Aquicella</taxon>
    </lineage>
</organism>
<dbReference type="Pfam" id="PF08238">
    <property type="entry name" value="Sel1"/>
    <property type="match status" value="2"/>
</dbReference>
<feature type="chain" id="PRO_5022860759" description="Sel1 repeat family protein" evidence="1">
    <location>
        <begin position="26"/>
        <end position="252"/>
    </location>
</feature>
<protein>
    <recommendedName>
        <fullName evidence="4">Sel1 repeat family protein</fullName>
    </recommendedName>
</protein>
<keyword evidence="1" id="KW-0732">Signal</keyword>
<dbReference type="InterPro" id="IPR011990">
    <property type="entry name" value="TPR-like_helical_dom_sf"/>
</dbReference>
<dbReference type="Proteomes" id="UP000324194">
    <property type="component" value="Chromosome 1"/>
</dbReference>
<dbReference type="RefSeq" id="WP_148338971.1">
    <property type="nucleotide sequence ID" value="NZ_LR699119.1"/>
</dbReference>
<feature type="signal peptide" evidence="1">
    <location>
        <begin position="1"/>
        <end position="25"/>
    </location>
</feature>
<dbReference type="Gene3D" id="1.25.40.10">
    <property type="entry name" value="Tetratricopeptide repeat domain"/>
    <property type="match status" value="1"/>
</dbReference>
<evidence type="ECO:0000256" key="1">
    <source>
        <dbReference type="SAM" id="SignalP"/>
    </source>
</evidence>